<dbReference type="SFLD" id="SFLDG01136">
    <property type="entry name" value="C1.6:_Phosphoserine_Phosphatas"/>
    <property type="match status" value="1"/>
</dbReference>
<dbReference type="Gene3D" id="3.40.50.1000">
    <property type="entry name" value="HAD superfamily/HAD-like"/>
    <property type="match status" value="1"/>
</dbReference>
<comment type="catalytic activity">
    <reaction evidence="12">
        <text>O-phospho-L-serine + H2O = L-serine + phosphate</text>
        <dbReference type="Rhea" id="RHEA:21208"/>
        <dbReference type="ChEBI" id="CHEBI:15377"/>
        <dbReference type="ChEBI" id="CHEBI:33384"/>
        <dbReference type="ChEBI" id="CHEBI:43474"/>
        <dbReference type="ChEBI" id="CHEBI:57524"/>
        <dbReference type="EC" id="3.1.3.3"/>
    </reaction>
</comment>
<dbReference type="NCBIfam" id="TIGR01488">
    <property type="entry name" value="HAD-SF-IB"/>
    <property type="match status" value="1"/>
</dbReference>
<feature type="active site" description="Nucleophile" evidence="14">
    <location>
        <position position="82"/>
    </location>
</feature>
<dbReference type="GO" id="GO:0005737">
    <property type="term" value="C:cytoplasm"/>
    <property type="evidence" value="ECO:0007669"/>
    <property type="project" value="TreeGrafter"/>
</dbReference>
<evidence type="ECO:0000256" key="3">
    <source>
        <dbReference type="ARBA" id="ARBA00009184"/>
    </source>
</evidence>
<organism evidence="15 16">
    <name type="scientific">Tritonibacter litoralis</name>
    <dbReference type="NCBI Taxonomy" id="2662264"/>
    <lineage>
        <taxon>Bacteria</taxon>
        <taxon>Pseudomonadati</taxon>
        <taxon>Pseudomonadota</taxon>
        <taxon>Alphaproteobacteria</taxon>
        <taxon>Rhodobacterales</taxon>
        <taxon>Paracoccaceae</taxon>
        <taxon>Tritonibacter</taxon>
    </lineage>
</organism>
<evidence type="ECO:0000256" key="8">
    <source>
        <dbReference type="ARBA" id="ARBA00022801"/>
    </source>
</evidence>
<dbReference type="PANTHER" id="PTHR43344">
    <property type="entry name" value="PHOSPHOSERINE PHOSPHATASE"/>
    <property type="match status" value="1"/>
</dbReference>
<dbReference type="AlphaFoldDB" id="A0A843YGX9"/>
<sequence>MFVTTLLCNPASPTLEPALADSLRNAWGGGELRWLAPGIAAEFTLPEMPENRWDVWEDLQKIGVDLVLQPLEGRQKKMLLADMDSTMIQQECIDELADEAGVGERVKEITARAMNGELDFEGALTERVGLLKGLPEEVIAQVLSTRITFMPGGKALLATMKANGAYAALVSGGFTAFTAKVAAELGFDENRANTLLVENGTLTGDVGRPILGREAKVEALEQITQRLGLLDTDVIAVGDGANDLGMLGRAGAGVALHAKPSVAAQCDIRINHGDLSALLYIQGYAQDDFVA</sequence>
<reference evidence="15 16" key="1">
    <citation type="submission" date="2019-10" db="EMBL/GenBank/DDBJ databases">
        <title>Epibacterium sp. nov., isolated from seawater.</title>
        <authorList>
            <person name="Zhang X."/>
            <person name="Li N."/>
        </authorList>
    </citation>
    <scope>NUCLEOTIDE SEQUENCE [LARGE SCALE GENOMIC DNA]</scope>
    <source>
        <strain evidence="15 16">SM1979</strain>
    </source>
</reference>
<keyword evidence="16" id="KW-1185">Reference proteome</keyword>
<dbReference type="NCBIfam" id="TIGR00338">
    <property type="entry name" value="serB"/>
    <property type="match status" value="1"/>
</dbReference>
<dbReference type="PANTHER" id="PTHR43344:SF2">
    <property type="entry name" value="PHOSPHOSERINE PHOSPHATASE"/>
    <property type="match status" value="1"/>
</dbReference>
<gene>
    <name evidence="15" type="primary">serB</name>
    <name evidence="15" type="ORF">GFB49_08630</name>
</gene>
<feature type="active site" description="Proton donor" evidence="14">
    <location>
        <position position="84"/>
    </location>
</feature>
<protein>
    <recommendedName>
        <fullName evidence="5">Phosphoserine phosphatase</fullName>
        <ecNumber evidence="4">3.1.3.3</ecNumber>
    </recommendedName>
    <alternativeName>
        <fullName evidence="11">O-phosphoserine phosphohydrolase</fullName>
    </alternativeName>
</protein>
<dbReference type="SFLD" id="SFLDF00029">
    <property type="entry name" value="phosphoserine_phosphatase"/>
    <property type="match status" value="1"/>
</dbReference>
<evidence type="ECO:0000256" key="4">
    <source>
        <dbReference type="ARBA" id="ARBA00012640"/>
    </source>
</evidence>
<comment type="cofactor">
    <cofactor evidence="1">
        <name>Mg(2+)</name>
        <dbReference type="ChEBI" id="CHEBI:18420"/>
    </cofactor>
</comment>
<comment type="pathway">
    <text evidence="2">Amino-acid biosynthesis; L-serine biosynthesis; L-serine from 3-phospho-D-glycerate: step 3/3.</text>
</comment>
<dbReference type="RefSeq" id="WP_153215456.1">
    <property type="nucleotide sequence ID" value="NZ_WIBF01000004.1"/>
</dbReference>
<evidence type="ECO:0000256" key="11">
    <source>
        <dbReference type="ARBA" id="ARBA00031693"/>
    </source>
</evidence>
<evidence type="ECO:0000256" key="10">
    <source>
        <dbReference type="ARBA" id="ARBA00023299"/>
    </source>
</evidence>
<dbReference type="UniPathway" id="UPA00135">
    <property type="reaction ID" value="UER00198"/>
</dbReference>
<dbReference type="SUPFAM" id="SSF56784">
    <property type="entry name" value="HAD-like"/>
    <property type="match status" value="1"/>
</dbReference>
<proteinExistence type="inferred from homology"/>
<dbReference type="EC" id="3.1.3.3" evidence="4"/>
<evidence type="ECO:0000256" key="12">
    <source>
        <dbReference type="ARBA" id="ARBA00048138"/>
    </source>
</evidence>
<comment type="catalytic activity">
    <reaction evidence="13">
        <text>O-phospho-D-serine + H2O = D-serine + phosphate</text>
        <dbReference type="Rhea" id="RHEA:24873"/>
        <dbReference type="ChEBI" id="CHEBI:15377"/>
        <dbReference type="ChEBI" id="CHEBI:35247"/>
        <dbReference type="ChEBI" id="CHEBI:43474"/>
        <dbReference type="ChEBI" id="CHEBI:58680"/>
        <dbReference type="EC" id="3.1.3.3"/>
    </reaction>
</comment>
<dbReference type="Pfam" id="PF12710">
    <property type="entry name" value="HAD"/>
    <property type="match status" value="1"/>
</dbReference>
<dbReference type="Proteomes" id="UP000444174">
    <property type="component" value="Unassembled WGS sequence"/>
</dbReference>
<evidence type="ECO:0000256" key="13">
    <source>
        <dbReference type="ARBA" id="ARBA00048523"/>
    </source>
</evidence>
<keyword evidence="6" id="KW-0028">Amino-acid biosynthesis</keyword>
<keyword evidence="7" id="KW-0479">Metal-binding</keyword>
<evidence type="ECO:0000256" key="9">
    <source>
        <dbReference type="ARBA" id="ARBA00022842"/>
    </source>
</evidence>
<keyword evidence="8 15" id="KW-0378">Hydrolase</keyword>
<evidence type="ECO:0000313" key="15">
    <source>
        <dbReference type="EMBL" id="MQQ08513.1"/>
    </source>
</evidence>
<dbReference type="GO" id="GO:0000287">
    <property type="term" value="F:magnesium ion binding"/>
    <property type="evidence" value="ECO:0007669"/>
    <property type="project" value="TreeGrafter"/>
</dbReference>
<comment type="similarity">
    <text evidence="3">Belongs to the HAD-like hydrolase superfamily. SerB family.</text>
</comment>
<dbReference type="InterPro" id="IPR050582">
    <property type="entry name" value="HAD-like_SerB"/>
</dbReference>
<keyword evidence="9" id="KW-0460">Magnesium</keyword>
<dbReference type="InterPro" id="IPR036412">
    <property type="entry name" value="HAD-like_sf"/>
</dbReference>
<dbReference type="GO" id="GO:0036424">
    <property type="term" value="F:L-phosphoserine phosphatase activity"/>
    <property type="evidence" value="ECO:0007669"/>
    <property type="project" value="InterPro"/>
</dbReference>
<evidence type="ECO:0000256" key="1">
    <source>
        <dbReference type="ARBA" id="ARBA00001946"/>
    </source>
</evidence>
<dbReference type="InterPro" id="IPR004469">
    <property type="entry name" value="PSP"/>
</dbReference>
<evidence type="ECO:0000256" key="2">
    <source>
        <dbReference type="ARBA" id="ARBA00005135"/>
    </source>
</evidence>
<dbReference type="SFLD" id="SFLDS00003">
    <property type="entry name" value="Haloacid_Dehalogenase"/>
    <property type="match status" value="1"/>
</dbReference>
<evidence type="ECO:0000256" key="14">
    <source>
        <dbReference type="PIRSR" id="PIRSR604469-1"/>
    </source>
</evidence>
<accession>A0A843YGX9</accession>
<evidence type="ECO:0000256" key="7">
    <source>
        <dbReference type="ARBA" id="ARBA00022723"/>
    </source>
</evidence>
<dbReference type="GO" id="GO:0006564">
    <property type="term" value="P:L-serine biosynthetic process"/>
    <property type="evidence" value="ECO:0007669"/>
    <property type="project" value="UniProtKB-KW"/>
</dbReference>
<dbReference type="CDD" id="cd07500">
    <property type="entry name" value="HAD_PSP"/>
    <property type="match status" value="1"/>
</dbReference>
<evidence type="ECO:0000256" key="6">
    <source>
        <dbReference type="ARBA" id="ARBA00022605"/>
    </source>
</evidence>
<dbReference type="SFLD" id="SFLDG01137">
    <property type="entry name" value="C1.6.1:_Phosphoserine_Phosphat"/>
    <property type="match status" value="1"/>
</dbReference>
<name>A0A843YGX9_9RHOB</name>
<dbReference type="EMBL" id="WIBF01000004">
    <property type="protein sequence ID" value="MQQ08513.1"/>
    <property type="molecule type" value="Genomic_DNA"/>
</dbReference>
<evidence type="ECO:0000256" key="5">
    <source>
        <dbReference type="ARBA" id="ARBA00015196"/>
    </source>
</evidence>
<comment type="caution">
    <text evidence="15">The sequence shown here is derived from an EMBL/GenBank/DDBJ whole genome shotgun (WGS) entry which is preliminary data.</text>
</comment>
<keyword evidence="10" id="KW-0718">Serine biosynthesis</keyword>
<dbReference type="InterPro" id="IPR023214">
    <property type="entry name" value="HAD_sf"/>
</dbReference>
<evidence type="ECO:0000313" key="16">
    <source>
        <dbReference type="Proteomes" id="UP000444174"/>
    </source>
</evidence>